<dbReference type="Proteomes" id="UP001055101">
    <property type="component" value="Unassembled WGS sequence"/>
</dbReference>
<keyword evidence="2" id="KW-1185">Reference proteome</keyword>
<reference evidence="1" key="2">
    <citation type="submission" date="2021-08" db="EMBL/GenBank/DDBJ databases">
        <authorList>
            <person name="Tani A."/>
            <person name="Ola A."/>
            <person name="Ogura Y."/>
            <person name="Katsura K."/>
            <person name="Hayashi T."/>
        </authorList>
    </citation>
    <scope>NUCLEOTIDE SEQUENCE</scope>
    <source>
        <strain evidence="1">DSM 23674</strain>
    </source>
</reference>
<reference evidence="1" key="1">
    <citation type="journal article" date="2021" name="Front. Microbiol.">
        <title>Comprehensive Comparative Genomics and Phenotyping of Methylobacterium Species.</title>
        <authorList>
            <person name="Alessa O."/>
            <person name="Ogura Y."/>
            <person name="Fujitani Y."/>
            <person name="Takami H."/>
            <person name="Hayashi T."/>
            <person name="Sahin N."/>
            <person name="Tani A."/>
        </authorList>
    </citation>
    <scope>NUCLEOTIDE SEQUENCE</scope>
    <source>
        <strain evidence="1">DSM 23674</strain>
    </source>
</reference>
<evidence type="ECO:0000313" key="1">
    <source>
        <dbReference type="EMBL" id="GJE56718.1"/>
    </source>
</evidence>
<dbReference type="RefSeq" id="WP_147818114.1">
    <property type="nucleotide sequence ID" value="NZ_BPRA01000015.1"/>
</dbReference>
<protein>
    <submittedName>
        <fullName evidence="1">Uncharacterized protein</fullName>
    </submittedName>
</protein>
<proteinExistence type="predicted"/>
<dbReference type="EMBL" id="BPRA01000015">
    <property type="protein sequence ID" value="GJE56718.1"/>
    <property type="molecule type" value="Genomic_DNA"/>
</dbReference>
<evidence type="ECO:0000313" key="2">
    <source>
        <dbReference type="Proteomes" id="UP001055101"/>
    </source>
</evidence>
<sequence>MAADTAFWVQGFEHVAGRLVPTTRRTAQGASNALQQAEALARRLPGAAAFAVDTRSSGDAITTILGAFGDVPDDVIDGLAGG</sequence>
<comment type="caution">
    <text evidence="1">The sequence shown here is derived from an EMBL/GenBank/DDBJ whole genome shotgun (WGS) entry which is preliminary data.</text>
</comment>
<accession>A0ABQ4TQ26</accession>
<name>A0ABQ4TQ26_9HYPH</name>
<gene>
    <name evidence="1" type="ORF">EKPJFOCH_3226</name>
</gene>
<organism evidence="1 2">
    <name type="scientific">Methylobacterium thuringiense</name>
    <dbReference type="NCBI Taxonomy" id="1003091"/>
    <lineage>
        <taxon>Bacteria</taxon>
        <taxon>Pseudomonadati</taxon>
        <taxon>Pseudomonadota</taxon>
        <taxon>Alphaproteobacteria</taxon>
        <taxon>Hyphomicrobiales</taxon>
        <taxon>Methylobacteriaceae</taxon>
        <taxon>Methylobacterium</taxon>
    </lineage>
</organism>